<dbReference type="CDD" id="cd16917">
    <property type="entry name" value="HATPase_UhpB-NarQ-NarX-like"/>
    <property type="match status" value="1"/>
</dbReference>
<reference evidence="11" key="1">
    <citation type="journal article" date="2014" name="Int. J. Syst. Evol. Microbiol.">
        <title>Complete genome of a new Firmicutes species belonging to the dominant human colonic microbiota ('Ruminococcus bicirculans') reveals two chromosomes and a selective capacity to utilize plant glucans.</title>
        <authorList>
            <consortium name="NISC Comparative Sequencing Program"/>
            <person name="Wegmann U."/>
            <person name="Louis P."/>
            <person name="Goesmann A."/>
            <person name="Henrissat B."/>
            <person name="Duncan S.H."/>
            <person name="Flint H.J."/>
        </authorList>
    </citation>
    <scope>NUCLEOTIDE SEQUENCE</scope>
    <source>
        <strain evidence="11">JCM 17590</strain>
    </source>
</reference>
<feature type="domain" description="Signal transduction histidine kinase subgroup 3 dimerisation and phosphoacceptor" evidence="10">
    <location>
        <begin position="187"/>
        <end position="252"/>
    </location>
</feature>
<comment type="caution">
    <text evidence="11">The sequence shown here is derived from an EMBL/GenBank/DDBJ whole genome shotgun (WGS) entry which is preliminary data.</text>
</comment>
<dbReference type="EMBL" id="BAABBV010000001">
    <property type="protein sequence ID" value="GAA4159517.1"/>
    <property type="molecule type" value="Genomic_DNA"/>
</dbReference>
<dbReference type="InterPro" id="IPR011712">
    <property type="entry name" value="Sig_transdc_His_kin_sub3_dim/P"/>
</dbReference>
<gene>
    <name evidence="11" type="ORF">GCM10022286_14060</name>
</gene>
<evidence type="ECO:0000256" key="6">
    <source>
        <dbReference type="ARBA" id="ARBA00022777"/>
    </source>
</evidence>
<dbReference type="PANTHER" id="PTHR24421">
    <property type="entry name" value="NITRATE/NITRITE SENSOR PROTEIN NARX-RELATED"/>
    <property type="match status" value="1"/>
</dbReference>
<evidence type="ECO:0000259" key="10">
    <source>
        <dbReference type="Pfam" id="PF07730"/>
    </source>
</evidence>
<dbReference type="Gene3D" id="1.20.5.1930">
    <property type="match status" value="1"/>
</dbReference>
<keyword evidence="9" id="KW-0812">Transmembrane</keyword>
<keyword evidence="3" id="KW-0597">Phosphoprotein</keyword>
<evidence type="ECO:0000256" key="8">
    <source>
        <dbReference type="ARBA" id="ARBA00023012"/>
    </source>
</evidence>
<protein>
    <recommendedName>
        <fullName evidence="2">histidine kinase</fullName>
        <ecNumber evidence="2">2.7.13.3</ecNumber>
    </recommendedName>
</protein>
<sequence>MFAGATAFASAVAFGLALLVVARPGSGLIAPATPLAWGLAAVVLLAQTVALLWADSAPAVALIAVAALPAWLAAVSVGDVLTVTDLPVIVASYAAATRLPSYGLRWPIPAAFLLVVAGHSANGMIQADAWGVALGAAALQAVVVIGGPLLVAVAVVGRREARAARVGELQAMAREHDARVEAALAVERAAMARELHDIAAHHLSGIALMSAAISRQIDTAPEKAKASLQEVRAESSRVLDELRRVVGLLRSGDRAPEDPETLAAVADLVEQRRAAGMRVELRLESRDGSGIVEGLGPIAQRAGYRIVQEALSNAAAHAPGAACSVEVDDRHAERVTVRVRNRLAAGAAGTAGPAPRGGFGLLGMRERAQLIGGELTFGPTPDGEWEVRLMIPKERSR</sequence>
<dbReference type="SUPFAM" id="SSF55874">
    <property type="entry name" value="ATPase domain of HSP90 chaperone/DNA topoisomerase II/histidine kinase"/>
    <property type="match status" value="1"/>
</dbReference>
<keyword evidence="9" id="KW-1133">Transmembrane helix</keyword>
<evidence type="ECO:0000313" key="11">
    <source>
        <dbReference type="EMBL" id="GAA4159517.1"/>
    </source>
</evidence>
<keyword evidence="5" id="KW-0547">Nucleotide-binding</keyword>
<accession>A0ABP7ZJ07</accession>
<keyword evidence="6" id="KW-0418">Kinase</keyword>
<dbReference type="EC" id="2.7.13.3" evidence="2"/>
<proteinExistence type="predicted"/>
<dbReference type="Pfam" id="PF07730">
    <property type="entry name" value="HisKA_3"/>
    <property type="match status" value="1"/>
</dbReference>
<evidence type="ECO:0000313" key="12">
    <source>
        <dbReference type="Proteomes" id="UP001415169"/>
    </source>
</evidence>
<feature type="transmembrane region" description="Helical" evidence="9">
    <location>
        <begin position="129"/>
        <end position="156"/>
    </location>
</feature>
<dbReference type="InterPro" id="IPR050482">
    <property type="entry name" value="Sensor_HK_TwoCompSys"/>
</dbReference>
<dbReference type="Gene3D" id="3.30.565.10">
    <property type="entry name" value="Histidine kinase-like ATPase, C-terminal domain"/>
    <property type="match status" value="1"/>
</dbReference>
<keyword evidence="4" id="KW-0808">Transferase</keyword>
<evidence type="ECO:0000256" key="2">
    <source>
        <dbReference type="ARBA" id="ARBA00012438"/>
    </source>
</evidence>
<name>A0ABP7ZJ07_9MICO</name>
<keyword evidence="7" id="KW-0067">ATP-binding</keyword>
<evidence type="ECO:0000256" key="5">
    <source>
        <dbReference type="ARBA" id="ARBA00022741"/>
    </source>
</evidence>
<feature type="transmembrane region" description="Helical" evidence="9">
    <location>
        <begin position="60"/>
        <end position="78"/>
    </location>
</feature>
<dbReference type="InterPro" id="IPR036890">
    <property type="entry name" value="HATPase_C_sf"/>
</dbReference>
<keyword evidence="12" id="KW-1185">Reference proteome</keyword>
<evidence type="ECO:0000256" key="4">
    <source>
        <dbReference type="ARBA" id="ARBA00022679"/>
    </source>
</evidence>
<organism evidence="11 12">
    <name type="scientific">Gryllotalpicola daejeonensis</name>
    <dbReference type="NCBI Taxonomy" id="993087"/>
    <lineage>
        <taxon>Bacteria</taxon>
        <taxon>Bacillati</taxon>
        <taxon>Actinomycetota</taxon>
        <taxon>Actinomycetes</taxon>
        <taxon>Micrococcales</taxon>
        <taxon>Microbacteriaceae</taxon>
        <taxon>Gryllotalpicola</taxon>
    </lineage>
</organism>
<keyword evidence="9" id="KW-0472">Membrane</keyword>
<comment type="catalytic activity">
    <reaction evidence="1">
        <text>ATP + protein L-histidine = ADP + protein N-phospho-L-histidine.</text>
        <dbReference type="EC" id="2.7.13.3"/>
    </reaction>
</comment>
<dbReference type="Proteomes" id="UP001415169">
    <property type="component" value="Unassembled WGS sequence"/>
</dbReference>
<feature type="transmembrane region" description="Helical" evidence="9">
    <location>
        <begin position="32"/>
        <end position="53"/>
    </location>
</feature>
<evidence type="ECO:0000256" key="1">
    <source>
        <dbReference type="ARBA" id="ARBA00000085"/>
    </source>
</evidence>
<dbReference type="PANTHER" id="PTHR24421:SF10">
    <property type="entry name" value="NITRATE_NITRITE SENSOR PROTEIN NARQ"/>
    <property type="match status" value="1"/>
</dbReference>
<evidence type="ECO:0000256" key="3">
    <source>
        <dbReference type="ARBA" id="ARBA00022553"/>
    </source>
</evidence>
<evidence type="ECO:0000256" key="7">
    <source>
        <dbReference type="ARBA" id="ARBA00022840"/>
    </source>
</evidence>
<evidence type="ECO:0000256" key="9">
    <source>
        <dbReference type="SAM" id="Phobius"/>
    </source>
</evidence>
<reference evidence="11" key="2">
    <citation type="submission" date="2023-12" db="EMBL/GenBank/DDBJ databases">
        <authorList>
            <person name="Sun Q."/>
            <person name="Inoue M."/>
        </authorList>
    </citation>
    <scope>NUCLEOTIDE SEQUENCE</scope>
    <source>
        <strain evidence="11">JCM 17590</strain>
    </source>
</reference>
<keyword evidence="8" id="KW-0902">Two-component regulatory system</keyword>